<dbReference type="InterPro" id="IPR051158">
    <property type="entry name" value="Metallophosphoesterase_sf"/>
</dbReference>
<dbReference type="InterPro" id="IPR004843">
    <property type="entry name" value="Calcineurin-like_PHP"/>
</dbReference>
<dbReference type="EC" id="3.1.-.-" evidence="4"/>
<dbReference type="Pfam" id="PF00149">
    <property type="entry name" value="Metallophos"/>
    <property type="match status" value="1"/>
</dbReference>
<protein>
    <submittedName>
        <fullName evidence="4">Putative metallophosphoesterase</fullName>
        <ecNumber evidence="4">3.1.-.-</ecNumber>
    </submittedName>
</protein>
<dbReference type="GO" id="GO:0046872">
    <property type="term" value="F:metal ion binding"/>
    <property type="evidence" value="ECO:0007669"/>
    <property type="project" value="UniProtKB-KW"/>
</dbReference>
<evidence type="ECO:0000256" key="1">
    <source>
        <dbReference type="ARBA" id="ARBA00022723"/>
    </source>
</evidence>
<dbReference type="Proteomes" id="UP000095228">
    <property type="component" value="Chromosome"/>
</dbReference>
<dbReference type="GO" id="GO:0008758">
    <property type="term" value="F:UDP-2,3-diacylglucosamine hydrolase activity"/>
    <property type="evidence" value="ECO:0007669"/>
    <property type="project" value="TreeGrafter"/>
</dbReference>
<reference evidence="4 5" key="1">
    <citation type="submission" date="2016-06" db="EMBL/GenBank/DDBJ databases">
        <title>Three novel species with peptidoglycan cell walls form the new genus Lacunisphaera gen. nov. in the family Opitutaceae of the verrucomicrobial subdivision 4.</title>
        <authorList>
            <person name="Rast P."/>
            <person name="Gloeckner I."/>
            <person name="Jogler M."/>
            <person name="Boedeker C."/>
            <person name="Jeske O."/>
            <person name="Wiegand S."/>
            <person name="Reinhardt R."/>
            <person name="Schumann P."/>
            <person name="Rohde M."/>
            <person name="Spring S."/>
            <person name="Gloeckner F.O."/>
            <person name="Jogler C."/>
        </authorList>
    </citation>
    <scope>NUCLEOTIDE SEQUENCE [LARGE SCALE GENOMIC DNA]</scope>
    <source>
        <strain evidence="4 5">IG16b</strain>
    </source>
</reference>
<evidence type="ECO:0000313" key="5">
    <source>
        <dbReference type="Proteomes" id="UP000095228"/>
    </source>
</evidence>
<dbReference type="InterPro" id="IPR029052">
    <property type="entry name" value="Metallo-depent_PP-like"/>
</dbReference>
<dbReference type="PANTHER" id="PTHR31302:SF31">
    <property type="entry name" value="PHOSPHODIESTERASE YAEI"/>
    <property type="match status" value="1"/>
</dbReference>
<evidence type="ECO:0000256" key="2">
    <source>
        <dbReference type="ARBA" id="ARBA00022801"/>
    </source>
</evidence>
<keyword evidence="1" id="KW-0479">Metal-binding</keyword>
<gene>
    <name evidence="4" type="ORF">Verru16b_00531</name>
</gene>
<dbReference type="Gene3D" id="3.60.21.10">
    <property type="match status" value="1"/>
</dbReference>
<evidence type="ECO:0000313" key="4">
    <source>
        <dbReference type="EMBL" id="AOS43486.1"/>
    </source>
</evidence>
<sequence length="274" mass="30242">MITRRQFCGLLAVPALAGLYSWRIEPTWEEYVRRQMPIRGLPLAWAGRTLLQLSDLHVGDRVSDDYLVRVFATVARLRPDLVAYTGDFISYAGPRTLEQFRRLADRLPRGRSGTVAVLGNHDYGAAWREGEVADAVALILAEVGVVVLRNTAVAVQGLRIGGMDDLWAGRAHGGDWLTGANAPALVLCHNPDACDQSGWDGFSGWILAGHTHGGQCRPPFLPPPLLPVKNRRYTAGEFALSGGRKLYINRGLGHLTRVRFNVRPEVTIFELRGR</sequence>
<dbReference type="KEGG" id="obg:Verru16b_00531"/>
<dbReference type="STRING" id="1838286.Verru16b_00531"/>
<feature type="domain" description="Calcineurin-like phosphoesterase" evidence="3">
    <location>
        <begin position="50"/>
        <end position="213"/>
    </location>
</feature>
<keyword evidence="5" id="KW-1185">Reference proteome</keyword>
<dbReference type="GO" id="GO:0016020">
    <property type="term" value="C:membrane"/>
    <property type="evidence" value="ECO:0007669"/>
    <property type="project" value="GOC"/>
</dbReference>
<name>A0A1D8ARH9_9BACT</name>
<organism evidence="4 5">
    <name type="scientific">Lacunisphaera limnophila</name>
    <dbReference type="NCBI Taxonomy" id="1838286"/>
    <lineage>
        <taxon>Bacteria</taxon>
        <taxon>Pseudomonadati</taxon>
        <taxon>Verrucomicrobiota</taxon>
        <taxon>Opitutia</taxon>
        <taxon>Opitutales</taxon>
        <taxon>Opitutaceae</taxon>
        <taxon>Lacunisphaera</taxon>
    </lineage>
</organism>
<dbReference type="GO" id="GO:0009245">
    <property type="term" value="P:lipid A biosynthetic process"/>
    <property type="evidence" value="ECO:0007669"/>
    <property type="project" value="TreeGrafter"/>
</dbReference>
<dbReference type="EMBL" id="CP016094">
    <property type="protein sequence ID" value="AOS43486.1"/>
    <property type="molecule type" value="Genomic_DNA"/>
</dbReference>
<keyword evidence="2 4" id="KW-0378">Hydrolase</keyword>
<dbReference type="RefSeq" id="WP_218918804.1">
    <property type="nucleotide sequence ID" value="NZ_CP016094.1"/>
</dbReference>
<dbReference type="AlphaFoldDB" id="A0A1D8ARH9"/>
<dbReference type="PANTHER" id="PTHR31302">
    <property type="entry name" value="TRANSMEMBRANE PROTEIN WITH METALLOPHOSPHOESTERASE DOMAIN-RELATED"/>
    <property type="match status" value="1"/>
</dbReference>
<evidence type="ECO:0000259" key="3">
    <source>
        <dbReference type="Pfam" id="PF00149"/>
    </source>
</evidence>
<proteinExistence type="predicted"/>
<dbReference type="SUPFAM" id="SSF56300">
    <property type="entry name" value="Metallo-dependent phosphatases"/>
    <property type="match status" value="1"/>
</dbReference>
<accession>A0A1D8ARH9</accession>